<dbReference type="GO" id="GO:0016740">
    <property type="term" value="F:transferase activity"/>
    <property type="evidence" value="ECO:0007669"/>
    <property type="project" value="UniProtKB-KW"/>
</dbReference>
<dbReference type="Proteomes" id="UP000075230">
    <property type="component" value="Unassembled WGS sequence"/>
</dbReference>
<feature type="region of interest" description="Disordered" evidence="1">
    <location>
        <begin position="34"/>
        <end position="58"/>
    </location>
</feature>
<reference evidence="2 3" key="1">
    <citation type="journal article" date="2016" name="DNA Res.">
        <title>Genome sequence of Aspergillus luchuensis NBRC 4314.</title>
        <authorList>
            <person name="Yamada O."/>
            <person name="Machida M."/>
            <person name="Hosoyama A."/>
            <person name="Goto M."/>
            <person name="Takahashi T."/>
            <person name="Futagami T."/>
            <person name="Yamagata Y."/>
            <person name="Takeuchi M."/>
            <person name="Kobayashi T."/>
            <person name="Koike H."/>
            <person name="Abe K."/>
            <person name="Asai K."/>
            <person name="Arita M."/>
            <person name="Fujita N."/>
            <person name="Fukuda K."/>
            <person name="Higa K."/>
            <person name="Horikawa H."/>
            <person name="Ishikawa T."/>
            <person name="Jinno K."/>
            <person name="Kato Y."/>
            <person name="Kirimura K."/>
            <person name="Mizutani O."/>
            <person name="Nakasone K."/>
            <person name="Sano M."/>
            <person name="Shiraishi Y."/>
            <person name="Tsukahara M."/>
            <person name="Gomi K."/>
        </authorList>
    </citation>
    <scope>NUCLEOTIDE SEQUENCE [LARGE SCALE GENOMIC DNA]</scope>
    <source>
        <strain evidence="2 3">RIB 2604</strain>
    </source>
</reference>
<sequence>MTRYLLDQEGRWVSKAVQDRRNLVAASARMNVHSLSGNGTTVQGDQEGSLALSEYQQQ</sequence>
<protein>
    <submittedName>
        <fullName evidence="2">Glycosyl transferase</fullName>
    </submittedName>
</protein>
<feature type="compositionally biased region" description="Polar residues" evidence="1">
    <location>
        <begin position="34"/>
        <end position="46"/>
    </location>
</feature>
<keyword evidence="2" id="KW-0808">Transferase</keyword>
<organism evidence="2 3">
    <name type="scientific">Aspergillus kawachii</name>
    <name type="common">White koji mold</name>
    <name type="synonym">Aspergillus awamori var. kawachi</name>
    <dbReference type="NCBI Taxonomy" id="1069201"/>
    <lineage>
        <taxon>Eukaryota</taxon>
        <taxon>Fungi</taxon>
        <taxon>Dikarya</taxon>
        <taxon>Ascomycota</taxon>
        <taxon>Pezizomycotina</taxon>
        <taxon>Eurotiomycetes</taxon>
        <taxon>Eurotiomycetidae</taxon>
        <taxon>Eurotiales</taxon>
        <taxon>Aspergillaceae</taxon>
        <taxon>Aspergillus</taxon>
        <taxon>Aspergillus subgen. Circumdati</taxon>
    </lineage>
</organism>
<proteinExistence type="predicted"/>
<gene>
    <name evidence="2" type="ORF">RIB2604_02600220</name>
</gene>
<evidence type="ECO:0000313" key="3">
    <source>
        <dbReference type="Proteomes" id="UP000075230"/>
    </source>
</evidence>
<evidence type="ECO:0000313" key="2">
    <source>
        <dbReference type="EMBL" id="GAT28382.1"/>
    </source>
</evidence>
<comment type="caution">
    <text evidence="2">The sequence shown here is derived from an EMBL/GenBank/DDBJ whole genome shotgun (WGS) entry which is preliminary data.</text>
</comment>
<reference evidence="3" key="2">
    <citation type="submission" date="2016-02" db="EMBL/GenBank/DDBJ databases">
        <title>Genome sequencing of Aspergillus luchuensis NBRC 4314.</title>
        <authorList>
            <person name="Yamada O."/>
        </authorList>
    </citation>
    <scope>NUCLEOTIDE SEQUENCE [LARGE SCALE GENOMIC DNA]</scope>
    <source>
        <strain evidence="3">RIB 2604</strain>
    </source>
</reference>
<dbReference type="EMBL" id="BCWF01000025">
    <property type="protein sequence ID" value="GAT28382.1"/>
    <property type="molecule type" value="Genomic_DNA"/>
</dbReference>
<dbReference type="AlphaFoldDB" id="A0A146FTG1"/>
<accession>A0A146FTG1</accession>
<name>A0A146FTG1_ASPKA</name>
<evidence type="ECO:0000256" key="1">
    <source>
        <dbReference type="SAM" id="MobiDB-lite"/>
    </source>
</evidence>